<reference evidence="2 3" key="1">
    <citation type="submission" date="2020-08" db="EMBL/GenBank/DDBJ databases">
        <title>Genomic Encyclopedia of Type Strains, Phase IV (KMG-IV): sequencing the most valuable type-strain genomes for metagenomic binning, comparative biology and taxonomic classification.</title>
        <authorList>
            <person name="Goeker M."/>
        </authorList>
    </citation>
    <scope>NUCLEOTIDE SEQUENCE [LARGE SCALE GENOMIC DNA]</scope>
    <source>
        <strain evidence="2 3">DSM 11490</strain>
    </source>
</reference>
<accession>A0AA40S828</accession>
<keyword evidence="1" id="KW-1133">Transmembrane helix</keyword>
<keyword evidence="1" id="KW-0472">Membrane</keyword>
<gene>
    <name evidence="2" type="ORF">HNR51_005176</name>
</gene>
<comment type="caution">
    <text evidence="2">The sequence shown here is derived from an EMBL/GenBank/DDBJ whole genome shotgun (WGS) entry which is preliminary data.</text>
</comment>
<dbReference type="Proteomes" id="UP000543554">
    <property type="component" value="Unassembled WGS sequence"/>
</dbReference>
<evidence type="ECO:0000313" key="3">
    <source>
        <dbReference type="Proteomes" id="UP000543554"/>
    </source>
</evidence>
<proteinExistence type="predicted"/>
<keyword evidence="3" id="KW-1185">Reference proteome</keyword>
<dbReference type="RefSeq" id="WP_182556791.1">
    <property type="nucleotide sequence ID" value="NZ_BPRF01000022.1"/>
</dbReference>
<feature type="transmembrane region" description="Helical" evidence="1">
    <location>
        <begin position="12"/>
        <end position="32"/>
    </location>
</feature>
<keyword evidence="1" id="KW-0812">Transmembrane</keyword>
<dbReference type="EMBL" id="JACJIB010000013">
    <property type="protein sequence ID" value="MBA8916057.1"/>
    <property type="molecule type" value="Genomic_DNA"/>
</dbReference>
<sequence>MRSRSLDDDLVSGLALFVIAGGTVAGLHWLGFDTGVPRWLACSIGHPIINSLGPGLSQLLMVLGVFLAIFPWTRPTGVGLIFGGIGGMVAVQVWTDTAGGYCGFTGAVGFTP</sequence>
<evidence type="ECO:0000256" key="1">
    <source>
        <dbReference type="SAM" id="Phobius"/>
    </source>
</evidence>
<protein>
    <submittedName>
        <fullName evidence="2">Uncharacterized protein</fullName>
    </submittedName>
</protein>
<feature type="transmembrane region" description="Helical" evidence="1">
    <location>
        <begin position="77"/>
        <end position="95"/>
    </location>
</feature>
<organism evidence="2 3">
    <name type="scientific">Methylorubrum thiocyanatum</name>
    <dbReference type="NCBI Taxonomy" id="47958"/>
    <lineage>
        <taxon>Bacteria</taxon>
        <taxon>Pseudomonadati</taxon>
        <taxon>Pseudomonadota</taxon>
        <taxon>Alphaproteobacteria</taxon>
        <taxon>Hyphomicrobiales</taxon>
        <taxon>Methylobacteriaceae</taxon>
        <taxon>Methylorubrum</taxon>
    </lineage>
</organism>
<dbReference type="AlphaFoldDB" id="A0AA40S828"/>
<feature type="transmembrane region" description="Helical" evidence="1">
    <location>
        <begin position="52"/>
        <end position="70"/>
    </location>
</feature>
<evidence type="ECO:0000313" key="2">
    <source>
        <dbReference type="EMBL" id="MBA8916057.1"/>
    </source>
</evidence>
<name>A0AA40S828_9HYPH</name>